<gene>
    <name evidence="6" type="ORF">ACFOKA_03270</name>
</gene>
<dbReference type="Proteomes" id="UP001595444">
    <property type="component" value="Unassembled WGS sequence"/>
</dbReference>
<feature type="domain" description="FAD dependent oxidoreductase" evidence="5">
    <location>
        <begin position="56"/>
        <end position="410"/>
    </location>
</feature>
<keyword evidence="2" id="KW-0285">Flavoprotein</keyword>
<dbReference type="PANTHER" id="PTHR10961:SF46">
    <property type="entry name" value="PEROXISOMAL SARCOSINE OXIDASE"/>
    <property type="match status" value="1"/>
</dbReference>
<evidence type="ECO:0000256" key="1">
    <source>
        <dbReference type="ARBA" id="ARBA00001974"/>
    </source>
</evidence>
<evidence type="ECO:0000259" key="5">
    <source>
        <dbReference type="Pfam" id="PF01266"/>
    </source>
</evidence>
<name>A0ABV7D276_9PROT</name>
<evidence type="ECO:0000256" key="2">
    <source>
        <dbReference type="ARBA" id="ARBA00022630"/>
    </source>
</evidence>
<dbReference type="PROSITE" id="PS51318">
    <property type="entry name" value="TAT"/>
    <property type="match status" value="1"/>
</dbReference>
<dbReference type="PANTHER" id="PTHR10961">
    <property type="entry name" value="PEROXISOMAL SARCOSINE OXIDASE"/>
    <property type="match status" value="1"/>
</dbReference>
<keyword evidence="3" id="KW-0274">FAD</keyword>
<dbReference type="SUPFAM" id="SSF51905">
    <property type="entry name" value="FAD/NAD(P)-binding domain"/>
    <property type="match status" value="1"/>
</dbReference>
<dbReference type="InterPro" id="IPR006076">
    <property type="entry name" value="FAD-dep_OxRdtase"/>
</dbReference>
<dbReference type="Gene3D" id="3.30.9.10">
    <property type="entry name" value="D-Amino Acid Oxidase, subunit A, domain 2"/>
    <property type="match status" value="1"/>
</dbReference>
<protein>
    <submittedName>
        <fullName evidence="6">FAD-dependent oxidoreductase</fullName>
    </submittedName>
</protein>
<reference evidence="7" key="1">
    <citation type="journal article" date="2019" name="Int. J. Syst. Evol. Microbiol.">
        <title>The Global Catalogue of Microorganisms (GCM) 10K type strain sequencing project: providing services to taxonomists for standard genome sequencing and annotation.</title>
        <authorList>
            <consortium name="The Broad Institute Genomics Platform"/>
            <consortium name="The Broad Institute Genome Sequencing Center for Infectious Disease"/>
            <person name="Wu L."/>
            <person name="Ma J."/>
        </authorList>
    </citation>
    <scope>NUCLEOTIDE SEQUENCE [LARGE SCALE GENOMIC DNA]</scope>
    <source>
        <strain evidence="7">KCTC 62164</strain>
    </source>
</reference>
<sequence length="430" mass="47435">MTDIDNERPATTMTKTLVSRRHILGGMATAGLLATVSTRADRLSAPTKSKTSNSWDFVVVGAGVFGAWTAWNLQRRGNKVLLVDAWGAAHARASSGGETRLIRTEYAANPLYTQWAWESLSEWKALSHRHESPIFHEVGALYIYPEDTTKIDQSIAVQQALNIPIEKLSVSEMSRRWPQINFDNIAVGVMQPTMGALMARRSVQNLVNEFVKAGGSFRQFAVSPPHSKQASLDAITGTAGEMLHANRFIFACGPWLPKLFPDVIGERIIPTRQNVFFFAPHAGDTRFEGAHLPAWVDVSSKDLHYGFPNIESRGFKIALDAHGPAYDPDKGDRLVPENAIADVRAYLSHRFPDLSMCPLSETRVCQYENSDNGEFLIDQHPAWDNVWFVGGGSGHGFKHGPAVGRYVANLALGEGTEDARFTLSSHKIHS</sequence>
<dbReference type="InterPro" id="IPR036188">
    <property type="entry name" value="FAD/NAD-bd_sf"/>
</dbReference>
<dbReference type="InterPro" id="IPR045170">
    <property type="entry name" value="MTOX"/>
</dbReference>
<proteinExistence type="predicted"/>
<keyword evidence="7" id="KW-1185">Reference proteome</keyword>
<evidence type="ECO:0000313" key="6">
    <source>
        <dbReference type="EMBL" id="MFC3050921.1"/>
    </source>
</evidence>
<organism evidence="6 7">
    <name type="scientific">Kordiimonas pumila</name>
    <dbReference type="NCBI Taxonomy" id="2161677"/>
    <lineage>
        <taxon>Bacteria</taxon>
        <taxon>Pseudomonadati</taxon>
        <taxon>Pseudomonadota</taxon>
        <taxon>Alphaproteobacteria</taxon>
        <taxon>Kordiimonadales</taxon>
        <taxon>Kordiimonadaceae</taxon>
        <taxon>Kordiimonas</taxon>
    </lineage>
</organism>
<dbReference type="SUPFAM" id="SSF54373">
    <property type="entry name" value="FAD-linked reductases, C-terminal domain"/>
    <property type="match status" value="1"/>
</dbReference>
<dbReference type="Gene3D" id="3.50.50.60">
    <property type="entry name" value="FAD/NAD(P)-binding domain"/>
    <property type="match status" value="1"/>
</dbReference>
<dbReference type="EMBL" id="JBHRSL010000002">
    <property type="protein sequence ID" value="MFC3050921.1"/>
    <property type="molecule type" value="Genomic_DNA"/>
</dbReference>
<evidence type="ECO:0000256" key="4">
    <source>
        <dbReference type="ARBA" id="ARBA00023002"/>
    </source>
</evidence>
<dbReference type="InterPro" id="IPR006311">
    <property type="entry name" value="TAT_signal"/>
</dbReference>
<comment type="caution">
    <text evidence="6">The sequence shown here is derived from an EMBL/GenBank/DDBJ whole genome shotgun (WGS) entry which is preliminary data.</text>
</comment>
<evidence type="ECO:0000313" key="7">
    <source>
        <dbReference type="Proteomes" id="UP001595444"/>
    </source>
</evidence>
<keyword evidence="4" id="KW-0560">Oxidoreductase</keyword>
<dbReference type="Pfam" id="PF01266">
    <property type="entry name" value="DAO"/>
    <property type="match status" value="1"/>
</dbReference>
<accession>A0ABV7D276</accession>
<evidence type="ECO:0000256" key="3">
    <source>
        <dbReference type="ARBA" id="ARBA00022827"/>
    </source>
</evidence>
<comment type="cofactor">
    <cofactor evidence="1">
        <name>FAD</name>
        <dbReference type="ChEBI" id="CHEBI:57692"/>
    </cofactor>
</comment>
<dbReference type="RefSeq" id="WP_194212359.1">
    <property type="nucleotide sequence ID" value="NZ_CP061205.1"/>
</dbReference>